<dbReference type="InterPro" id="IPR020011">
    <property type="entry name" value="FimV_C"/>
</dbReference>
<proteinExistence type="predicted"/>
<evidence type="ECO:0000256" key="2">
    <source>
        <dbReference type="SAM" id="Phobius"/>
    </source>
</evidence>
<dbReference type="Gene3D" id="1.20.58.2200">
    <property type="match status" value="1"/>
</dbReference>
<dbReference type="SUPFAM" id="SSF57997">
    <property type="entry name" value="Tropomyosin"/>
    <property type="match status" value="1"/>
</dbReference>
<dbReference type="Proteomes" id="UP000885750">
    <property type="component" value="Unassembled WGS sequence"/>
</dbReference>
<dbReference type="InterPro" id="IPR020012">
    <property type="entry name" value="LysM_FimV"/>
</dbReference>
<dbReference type="NCBIfam" id="TIGR03505">
    <property type="entry name" value="FimV_core"/>
    <property type="match status" value="1"/>
</dbReference>
<keyword evidence="1" id="KW-0175">Coiled coil</keyword>
<keyword evidence="2" id="KW-0472">Membrane</keyword>
<feature type="coiled-coil region" evidence="1">
    <location>
        <begin position="238"/>
        <end position="380"/>
    </location>
</feature>
<comment type="caution">
    <text evidence="3">The sequence shown here is derived from an EMBL/GenBank/DDBJ whole genome shotgun (WGS) entry which is preliminary data.</text>
</comment>
<sequence length="531" mass="59190">MRTQKRDNKIMFMTSKGIIQLFFLVPVLLIGLLVAPASYAENTKATYGPIKGSDTLGLIVSRNYSGSSLSQQQIMTGILRANPEAFIGGNIHFLLRGATLRLPTENLIATIDPQKAKKLIKEHYQYFKRGKTGHFKIEPLANATNADTVDFERDATIILSEAAGSHAQQQQKGSHTETIKNKLIINPSVQVKKTAPSRVKNNINDIELESLKIKISQLEKILSKRQVSDSNSTNHEISKELKNTLKIQKEKIDFLELERNNKTKELEQLQTKITALEASLKKMSQSLSDTTITAGTADAKDKLIVELKQQNAVLEKNLSSLQAELDQKTAEVALLTTEISQSKQKIGQLETKLLDSDKESAKLDQKIANMEAKLAKIRQEPARNLAENEVNGATSNFGMSPWVWLLPSLFLLSILAYLFKRSFSQPKKVLVADTTDYTSKNTETLVDDIEEEQPYQQKESNRAEAIASVPDIVSSASEEESIESSIKLDIGKAYLDMDMSDAAIEILQEAYEEGSEKQRLEVRALLEKLTP</sequence>
<dbReference type="EMBL" id="DRMS01000342">
    <property type="protein sequence ID" value="HFC92959.1"/>
    <property type="molecule type" value="Genomic_DNA"/>
</dbReference>
<evidence type="ECO:0000313" key="3">
    <source>
        <dbReference type="EMBL" id="HFC92959.1"/>
    </source>
</evidence>
<dbReference type="NCBIfam" id="TIGR03504">
    <property type="entry name" value="FimV_Cterm"/>
    <property type="match status" value="1"/>
</dbReference>
<dbReference type="InterPro" id="IPR038440">
    <property type="entry name" value="FimV_C_sf"/>
</dbReference>
<dbReference type="Gene3D" id="1.10.287.1490">
    <property type="match status" value="1"/>
</dbReference>
<protein>
    <submittedName>
        <fullName evidence="3">Uncharacterized protein</fullName>
    </submittedName>
</protein>
<accession>A0A7V2WVK2</accession>
<name>A0A7V2WVK2_LEUMU</name>
<reference evidence="3" key="1">
    <citation type="journal article" date="2020" name="mSystems">
        <title>Genome- and Community-Level Interaction Insights into Carbon Utilization and Element Cycling Functions of Hydrothermarchaeota in Hydrothermal Sediment.</title>
        <authorList>
            <person name="Zhou Z."/>
            <person name="Liu Y."/>
            <person name="Xu W."/>
            <person name="Pan J."/>
            <person name="Luo Z.H."/>
            <person name="Li M."/>
        </authorList>
    </citation>
    <scope>NUCLEOTIDE SEQUENCE [LARGE SCALE GENOMIC DNA]</scope>
    <source>
        <strain evidence="3">HyVt-493</strain>
    </source>
</reference>
<feature type="transmembrane region" description="Helical" evidence="2">
    <location>
        <begin position="402"/>
        <end position="419"/>
    </location>
</feature>
<evidence type="ECO:0000256" key="1">
    <source>
        <dbReference type="SAM" id="Coils"/>
    </source>
</evidence>
<gene>
    <name evidence="3" type="ORF">ENJ51_09125</name>
</gene>
<keyword evidence="2" id="KW-1133">Transmembrane helix</keyword>
<organism evidence="3">
    <name type="scientific">Leucothrix mucor</name>
    <dbReference type="NCBI Taxonomy" id="45248"/>
    <lineage>
        <taxon>Bacteria</taxon>
        <taxon>Pseudomonadati</taxon>
        <taxon>Pseudomonadota</taxon>
        <taxon>Gammaproteobacteria</taxon>
        <taxon>Thiotrichales</taxon>
        <taxon>Thiotrichaceae</taxon>
        <taxon>Leucothrix</taxon>
    </lineage>
</organism>
<dbReference type="AlphaFoldDB" id="A0A7V2WVK2"/>
<keyword evidence="2" id="KW-0812">Transmembrane</keyword>